<feature type="coiled-coil region" evidence="1">
    <location>
        <begin position="2392"/>
        <end position="2531"/>
    </location>
</feature>
<feature type="region of interest" description="Disordered" evidence="2">
    <location>
        <begin position="1"/>
        <end position="54"/>
    </location>
</feature>
<feature type="coiled-coil region" evidence="1">
    <location>
        <begin position="1692"/>
        <end position="1792"/>
    </location>
</feature>
<dbReference type="OMA" id="CRHELSD"/>
<gene>
    <name evidence="3" type="ORF">CEY00_Acc22395</name>
</gene>
<feature type="coiled-coil region" evidence="1">
    <location>
        <begin position="1365"/>
        <end position="1483"/>
    </location>
</feature>
<name>A0A2R6Q2D9_ACTCC</name>
<dbReference type="FunCoup" id="A0A2R6Q2D9">
    <property type="interactions" value="2175"/>
</dbReference>
<evidence type="ECO:0000256" key="2">
    <source>
        <dbReference type="SAM" id="MobiDB-lite"/>
    </source>
</evidence>
<organism evidence="3 4">
    <name type="scientific">Actinidia chinensis var. chinensis</name>
    <name type="common">Chinese soft-hair kiwi</name>
    <dbReference type="NCBI Taxonomy" id="1590841"/>
    <lineage>
        <taxon>Eukaryota</taxon>
        <taxon>Viridiplantae</taxon>
        <taxon>Streptophyta</taxon>
        <taxon>Embryophyta</taxon>
        <taxon>Tracheophyta</taxon>
        <taxon>Spermatophyta</taxon>
        <taxon>Magnoliopsida</taxon>
        <taxon>eudicotyledons</taxon>
        <taxon>Gunneridae</taxon>
        <taxon>Pentapetalae</taxon>
        <taxon>asterids</taxon>
        <taxon>Ericales</taxon>
        <taxon>Actinidiaceae</taxon>
        <taxon>Actinidia</taxon>
    </lineage>
</organism>
<dbReference type="PANTHER" id="PTHR43939">
    <property type="entry name" value="COILED-COIL DOMAIN-CONTAINING PROTEIN 158"/>
    <property type="match status" value="1"/>
</dbReference>
<feature type="region of interest" description="Disordered" evidence="2">
    <location>
        <begin position="2682"/>
        <end position="2714"/>
    </location>
</feature>
<dbReference type="OrthoDB" id="649641at2759"/>
<dbReference type="Gene3D" id="1.20.5.170">
    <property type="match status" value="1"/>
</dbReference>
<feature type="coiled-coil region" evidence="1">
    <location>
        <begin position="1859"/>
        <end position="1970"/>
    </location>
</feature>
<dbReference type="SUPFAM" id="SSF57997">
    <property type="entry name" value="Tropomyosin"/>
    <property type="match status" value="2"/>
</dbReference>
<dbReference type="PANTHER" id="PTHR43939:SF50">
    <property type="entry name" value="NUCLEOPORIN"/>
    <property type="match status" value="1"/>
</dbReference>
<dbReference type="STRING" id="1590841.A0A2R6Q2D9"/>
<dbReference type="Gramene" id="PSS01037">
    <property type="protein sequence ID" value="PSS01037"/>
    <property type="gene ID" value="CEY00_Acc22395"/>
</dbReference>
<feature type="coiled-coil region" evidence="1">
    <location>
        <begin position="708"/>
        <end position="791"/>
    </location>
</feature>
<proteinExistence type="predicted"/>
<feature type="region of interest" description="Disordered" evidence="2">
    <location>
        <begin position="1830"/>
        <end position="1857"/>
    </location>
</feature>
<feature type="coiled-coil region" evidence="1">
    <location>
        <begin position="889"/>
        <end position="916"/>
    </location>
</feature>
<keyword evidence="1" id="KW-0175">Coiled coil</keyword>
<evidence type="ECO:0000256" key="1">
    <source>
        <dbReference type="SAM" id="Coils"/>
    </source>
</evidence>
<feature type="compositionally biased region" description="Basic and acidic residues" evidence="2">
    <location>
        <begin position="2682"/>
        <end position="2697"/>
    </location>
</feature>
<reference evidence="4" key="2">
    <citation type="journal article" date="2018" name="BMC Genomics">
        <title>A manually annotated Actinidia chinensis var. chinensis (kiwifruit) genome highlights the challenges associated with draft genomes and gene prediction in plants.</title>
        <authorList>
            <person name="Pilkington S.M."/>
            <person name="Crowhurst R."/>
            <person name="Hilario E."/>
            <person name="Nardozza S."/>
            <person name="Fraser L."/>
            <person name="Peng Y."/>
            <person name="Gunaseelan K."/>
            <person name="Simpson R."/>
            <person name="Tahir J."/>
            <person name="Deroles S.C."/>
            <person name="Templeton K."/>
            <person name="Luo Z."/>
            <person name="Davy M."/>
            <person name="Cheng C."/>
            <person name="McNeilage M."/>
            <person name="Scaglione D."/>
            <person name="Liu Y."/>
            <person name="Zhang Q."/>
            <person name="Datson P."/>
            <person name="De Silva N."/>
            <person name="Gardiner S.E."/>
            <person name="Bassett H."/>
            <person name="Chagne D."/>
            <person name="McCallum J."/>
            <person name="Dzierzon H."/>
            <person name="Deng C."/>
            <person name="Wang Y.Y."/>
            <person name="Barron L."/>
            <person name="Manako K."/>
            <person name="Bowen J."/>
            <person name="Foster T.M."/>
            <person name="Erridge Z.A."/>
            <person name="Tiffin H."/>
            <person name="Waite C.N."/>
            <person name="Davies K.M."/>
            <person name="Grierson E.P."/>
            <person name="Laing W.A."/>
            <person name="Kirk R."/>
            <person name="Chen X."/>
            <person name="Wood M."/>
            <person name="Montefiori M."/>
            <person name="Brummell D.A."/>
            <person name="Schwinn K.E."/>
            <person name="Catanach A."/>
            <person name="Fullerton C."/>
            <person name="Li D."/>
            <person name="Meiyalaghan S."/>
            <person name="Nieuwenhuizen N."/>
            <person name="Read N."/>
            <person name="Prakash R."/>
            <person name="Hunter D."/>
            <person name="Zhang H."/>
            <person name="McKenzie M."/>
            <person name="Knabel M."/>
            <person name="Harris A."/>
            <person name="Allan A.C."/>
            <person name="Gleave A."/>
            <person name="Chen A."/>
            <person name="Janssen B.J."/>
            <person name="Plunkett B."/>
            <person name="Ampomah-Dwamena C."/>
            <person name="Voogd C."/>
            <person name="Leif D."/>
            <person name="Lafferty D."/>
            <person name="Souleyre E.J.F."/>
            <person name="Varkonyi-Gasic E."/>
            <person name="Gambi F."/>
            <person name="Hanley J."/>
            <person name="Yao J.L."/>
            <person name="Cheung J."/>
            <person name="David K.M."/>
            <person name="Warren B."/>
            <person name="Marsh K."/>
            <person name="Snowden K.C."/>
            <person name="Lin-Wang K."/>
            <person name="Brian L."/>
            <person name="Martinez-Sanchez M."/>
            <person name="Wang M."/>
            <person name="Ileperuma N."/>
            <person name="Macnee N."/>
            <person name="Campin R."/>
            <person name="McAtee P."/>
            <person name="Drummond R.S.M."/>
            <person name="Espley R.V."/>
            <person name="Ireland H.S."/>
            <person name="Wu R."/>
            <person name="Atkinson R.G."/>
            <person name="Karunairetnam S."/>
            <person name="Bulley S."/>
            <person name="Chunkath S."/>
            <person name="Hanley Z."/>
            <person name="Storey R."/>
            <person name="Thrimawithana A.H."/>
            <person name="Thomson S."/>
            <person name="David C."/>
            <person name="Testolin R."/>
            <person name="Huang H."/>
            <person name="Hellens R.P."/>
            <person name="Schaffer R.J."/>
        </authorList>
    </citation>
    <scope>NUCLEOTIDE SEQUENCE [LARGE SCALE GENOMIC DNA]</scope>
    <source>
        <strain evidence="4">cv. Red5</strain>
    </source>
</reference>
<reference evidence="3 4" key="1">
    <citation type="submission" date="2017-07" db="EMBL/GenBank/DDBJ databases">
        <title>An improved, manually edited Actinidia chinensis var. chinensis (kiwifruit) genome highlights the challenges associated with draft genomes and gene prediction in plants.</title>
        <authorList>
            <person name="Pilkington S."/>
            <person name="Crowhurst R."/>
            <person name="Hilario E."/>
            <person name="Nardozza S."/>
            <person name="Fraser L."/>
            <person name="Peng Y."/>
            <person name="Gunaseelan K."/>
            <person name="Simpson R."/>
            <person name="Tahir J."/>
            <person name="Deroles S."/>
            <person name="Templeton K."/>
            <person name="Luo Z."/>
            <person name="Davy M."/>
            <person name="Cheng C."/>
            <person name="Mcneilage M."/>
            <person name="Scaglione D."/>
            <person name="Liu Y."/>
            <person name="Zhang Q."/>
            <person name="Datson P."/>
            <person name="De Silva N."/>
            <person name="Gardiner S."/>
            <person name="Bassett H."/>
            <person name="Chagne D."/>
            <person name="Mccallum J."/>
            <person name="Dzierzon H."/>
            <person name="Deng C."/>
            <person name="Wang Y.-Y."/>
            <person name="Barron N."/>
            <person name="Manako K."/>
            <person name="Bowen J."/>
            <person name="Foster T."/>
            <person name="Erridge Z."/>
            <person name="Tiffin H."/>
            <person name="Waite C."/>
            <person name="Davies K."/>
            <person name="Grierson E."/>
            <person name="Laing W."/>
            <person name="Kirk R."/>
            <person name="Chen X."/>
            <person name="Wood M."/>
            <person name="Montefiori M."/>
            <person name="Brummell D."/>
            <person name="Schwinn K."/>
            <person name="Catanach A."/>
            <person name="Fullerton C."/>
            <person name="Li D."/>
            <person name="Meiyalaghan S."/>
            <person name="Nieuwenhuizen N."/>
            <person name="Read N."/>
            <person name="Prakash R."/>
            <person name="Hunter D."/>
            <person name="Zhang H."/>
            <person name="Mckenzie M."/>
            <person name="Knabel M."/>
            <person name="Harris A."/>
            <person name="Allan A."/>
            <person name="Chen A."/>
            <person name="Janssen B."/>
            <person name="Plunkett B."/>
            <person name="Dwamena C."/>
            <person name="Voogd C."/>
            <person name="Leif D."/>
            <person name="Lafferty D."/>
            <person name="Souleyre E."/>
            <person name="Varkonyi-Gasic E."/>
            <person name="Gambi F."/>
            <person name="Hanley J."/>
            <person name="Yao J.-L."/>
            <person name="Cheung J."/>
            <person name="David K."/>
            <person name="Warren B."/>
            <person name="Marsh K."/>
            <person name="Snowden K."/>
            <person name="Lin-Wang K."/>
            <person name="Brian L."/>
            <person name="Martinez-Sanchez M."/>
            <person name="Wang M."/>
            <person name="Ileperuma N."/>
            <person name="Macnee N."/>
            <person name="Campin R."/>
            <person name="Mcatee P."/>
            <person name="Drummond R."/>
            <person name="Espley R."/>
            <person name="Ireland H."/>
            <person name="Wu R."/>
            <person name="Atkinson R."/>
            <person name="Karunairetnam S."/>
            <person name="Bulley S."/>
            <person name="Chunkath S."/>
            <person name="Hanley Z."/>
            <person name="Storey R."/>
            <person name="Thrimawithana A."/>
            <person name="Thomson S."/>
            <person name="David C."/>
            <person name="Testolin R."/>
        </authorList>
    </citation>
    <scope>NUCLEOTIDE SEQUENCE [LARGE SCALE GENOMIC DNA]</scope>
    <source>
        <strain evidence="4">cv. Red5</strain>
        <tissue evidence="3">Young leaf</tissue>
    </source>
</reference>
<keyword evidence="4" id="KW-1185">Reference proteome</keyword>
<comment type="caution">
    <text evidence="3">The sequence shown here is derived from an EMBL/GenBank/DDBJ whole genome shotgun (WGS) entry which is preliminary data.</text>
</comment>
<feature type="coiled-coil region" evidence="1">
    <location>
        <begin position="2055"/>
        <end position="2103"/>
    </location>
</feature>
<accession>A0A2R6Q2D9</accession>
<feature type="coiled-coil region" evidence="1">
    <location>
        <begin position="491"/>
        <end position="539"/>
    </location>
</feature>
<protein>
    <submittedName>
        <fullName evidence="3">Golgin subfamily B member 1 like</fullName>
    </submittedName>
</protein>
<dbReference type="Gene3D" id="1.10.287.1490">
    <property type="match status" value="1"/>
</dbReference>
<evidence type="ECO:0000313" key="4">
    <source>
        <dbReference type="Proteomes" id="UP000241394"/>
    </source>
</evidence>
<sequence>MDKNKNRTDLLAAGRKRLQQFRQKKDSKGSKSSGKAGKSERDSDADAAPDVAKPAAALLQVPDAEVRPVHESDAVVVDSSVTLSRDSSQSADMYIATIDPLSVVVVPETGSVTTTLADNVELQSEDSGVDEATMKLSVGKEQDFDSLVSYQVDSTHTVNTEGDWGSVVSETNSVYLDTPIGIDSSTPPDLDGSSKPVAIAVEAEYIHGADQGADCLTLKQVDRSIGIELEGDSVPDLPGLGGGAESCARTVSGETNMKELTIEVDQANALNDVSASAGEANEVKEVWTEEEHSVSAQPLPESLGSSAVKPEVAVHQREDLVSPFFNEEKSEIPSAEWVEADIQGEEVGVEEGFSMFKGHSEERLLEGKMVRLSSDAGIILISLSQIVEVLTRFDEEEFRLLLTARESAANANFRSADISTNNTELQSSSQSVVPDYQFSDVLVRLKEQLYLTNFEKDVFLLQLDEQSELQMEFDCQHKQLLEEMSTASTLVSEVRGRNESLTEELAKYKSELQATVCAKDELEKQLHTAKAEVVEISTRVDDLHVELKRKCGELSSMSMKLADCSNLVAGLQVENAILNGSLISAVEETKKLAEEKGYLALGNDELLTELSELHVELKRSCGKLSSMSMELADCSDLVAGLQVENAILNGSLTSAVEETKKLAEEKGYLALGNEKRLTELSECKDSLALLQVENLNLSGSLALTTKDIINLEEVKENFVRENEKLSTDLAECKALLESLPEENANLNGSLTSVTEERNKLIEEKDHLVSENEKLSMELADVKSLMESIKVEHLKAVDGLNDSILHLEQLTEENIKLSSRSVEDVNQLEGSDMPSRGLECATAADDTPRLPRKGESELIYPLLRKPDAGLLCRSITEELKLNVFDLSSGFVDLKGNLEEADKIIQKLENAIEGMHSHSVSLSKSGGKMVKPGVSKLIQAFESKAHQDDHDADYVPSTENQLLVDSFMFTKEQTRNLRAVLKELLLDTENASVLFKGERDCRIQADAALGELKFTYEALKEHNNSSEAANLELIVLYEFIKQHLCDIGAKKGELLAMYGALRQQSIVLEAENSKLVKKLGDYQSRINELERQLDGMHSSSDEMASSISSQVEALHKEVSERALILEQQWDSTVAQIVWTIGKLDSLIEGSYSTTLSTGNGSLDLGSRVAVSVSAATTVIEDLREKLEASSKDHEAMCNTYKDMTEKFNDLHVKNELAIGVLHRIYGNLRKLVNDSCGHVEQSQIIEVNGNLLDPLHHDNYDTLMEQLAVFLGERLQFKSVNSKLNSELIDKAKDMEVLKKRGFESDTILKLVEDVEGAIKLENTGIDSDKLESRLQALIYFLFQKYKEAEEQVSLAKETNFCKELELSELQGQIDHLSILIVQHENESLILKESMKQGAEHLVVVQSELHDKVNELEQSEQRVSSIREKLSIAVSKGKGLIVQRDNLKKSLAETSNELEKCSQELQLKDARLQEVETKLKTYSEAGERVEALESELSYIRNSATALRESFILKDSVLQRIEEILEDLELPEHFHSRDIIEKVDWLARSVTGNSLPLTDWDPKSSVGGGSYSDTGFVSMDAWKEDTHPNSNSADDLRRKYEELQSKFYGLAEQNEMLEQSLMERNNVVQRWEDILERINIPLQLRSMEPEDRIEWLGSALAEAQQHCDALQRKVYNFETYCDSLQQKVDNLETYCATLTTDLEESQKRFSDLEAALQAVIREKEHLSESLDILTCDYDKVSEKAIQFEVDNDKLQNEVTALKDKLVEKVGNQDHIEHIEGEITRLEKLVSDVLQNSDTDDGVSGGSSTECLERILRKLVEKYTTLSSEKPSLVYSVDEQTTEKAGAIPEDKRDSEGSEEQDLAVLKKELEDALHDLMCVKEERDRYVENNQSLTREVESLVMKRQELQELLSQEEQKSVSVREKLNVAVRKGKSLVQQRDSLKQTIEEVNNEVERLKSEINNRESSLSDYELKIKHLSTYEERVGLLESESLFLKNRLAETEYCLHEKTHILSLILNALNDNDTGLVFNINDPVEKLEQIGNQWRNLHAAVASSENDIRKSKRAAELLLAELNEVQERNDGLQEELVNASSELSELSRERDLAEAAKCEAFSRFEKLSSIRFEERNNQFAELMVLKSCVDQLMKDFFDINDFLADILSKDLEYLHNLEVNMISCLDPSEALSMVGQPLGGPRSITSANAENKETFLATSSLLDLKMQERIDESNFVEIVILLGHQLQVFMKEIGCHKESLYKHLIALDEGAKHVSGVAGVVRREVTSQKQSCESMKENIIRLECIEKEKDTESIVMRRNISLLYEACSSSVTEIENWKSQFVGNDLAATDRGLNSGSSISLDGWKLFSDQTLLSSEDNIRTMADKLLSAVKDFICIQAKIVGGGQKEMKTTISNLQKELQEKDIQKDRICVELVSQIKEAEATASSYLQDFQSAKAQLYDSERRLEVMEEERNTLEQRVKELQDGEATLKDLDERVRSLNDALAAKEQEIEVLMQALDEEETQMEELTNKIGELERVVQQKNVGMENLEASRGKVMKKLSVTVSKFDELHHLSATLLSEVEKLQSQLQERDTEISFLRQEVTRCTNDALVASQMSNKRNSDEIQDLLTWLDTMISGLQLHDVHFDDQKREQVHEYKEMFQKHIMRLVSELEDLREVVQSRDMLLQVERSKVEELTRKGESLENSLREKESQLTGHQGVGDSGQTGSMTSEITEVQPVINKWVPPGTSITPQVRSLRKVNNDQVAIAIDMEPGSGGRLDDEDDDKAMVDLWICAIWSNFMLSWLTCSIFAVELAHAVTE</sequence>
<dbReference type="Proteomes" id="UP000241394">
    <property type="component" value="Chromosome LG20"/>
</dbReference>
<dbReference type="InParanoid" id="A0A2R6Q2D9"/>
<feature type="coiled-coil region" evidence="1">
    <location>
        <begin position="1070"/>
        <end position="1097"/>
    </location>
</feature>
<dbReference type="EMBL" id="NKQK01000020">
    <property type="protein sequence ID" value="PSS01037.1"/>
    <property type="molecule type" value="Genomic_DNA"/>
</dbReference>
<evidence type="ECO:0000313" key="3">
    <source>
        <dbReference type="EMBL" id="PSS01037.1"/>
    </source>
</evidence>